<feature type="region of interest" description="Disordered" evidence="1">
    <location>
        <begin position="115"/>
        <end position="136"/>
    </location>
</feature>
<sequence>MLSVQATASAFPSCPWLRSRFKEATAAPGSEIQVIVAHMCTTSARVGIKSDTNPTGTHDALIPCDQFCRGPARLKGASCLIDSVLTLRKIKSFRPNVIITTVWIVLTPPRDETGLHYTEGPRSLPTLGGAPGGAQP</sequence>
<proteinExistence type="predicted"/>
<evidence type="ECO:0000313" key="2">
    <source>
        <dbReference type="EMBL" id="TNN49899.1"/>
    </source>
</evidence>
<organism evidence="2 3">
    <name type="scientific">Liparis tanakae</name>
    <name type="common">Tanaka's snailfish</name>
    <dbReference type="NCBI Taxonomy" id="230148"/>
    <lineage>
        <taxon>Eukaryota</taxon>
        <taxon>Metazoa</taxon>
        <taxon>Chordata</taxon>
        <taxon>Craniata</taxon>
        <taxon>Vertebrata</taxon>
        <taxon>Euteleostomi</taxon>
        <taxon>Actinopterygii</taxon>
        <taxon>Neopterygii</taxon>
        <taxon>Teleostei</taxon>
        <taxon>Neoteleostei</taxon>
        <taxon>Acanthomorphata</taxon>
        <taxon>Eupercaria</taxon>
        <taxon>Perciformes</taxon>
        <taxon>Cottioidei</taxon>
        <taxon>Cottales</taxon>
        <taxon>Liparidae</taxon>
        <taxon>Liparis</taxon>
    </lineage>
</organism>
<keyword evidence="3" id="KW-1185">Reference proteome</keyword>
<evidence type="ECO:0000313" key="3">
    <source>
        <dbReference type="Proteomes" id="UP000314294"/>
    </source>
</evidence>
<dbReference type="Proteomes" id="UP000314294">
    <property type="component" value="Unassembled WGS sequence"/>
</dbReference>
<reference evidence="2 3" key="1">
    <citation type="submission" date="2019-03" db="EMBL/GenBank/DDBJ databases">
        <title>First draft genome of Liparis tanakae, snailfish: a comprehensive survey of snailfish specific genes.</title>
        <authorList>
            <person name="Kim W."/>
            <person name="Song I."/>
            <person name="Jeong J.-H."/>
            <person name="Kim D."/>
            <person name="Kim S."/>
            <person name="Ryu S."/>
            <person name="Song J.Y."/>
            <person name="Lee S.K."/>
        </authorList>
    </citation>
    <scope>NUCLEOTIDE SEQUENCE [LARGE SCALE GENOMIC DNA]</scope>
    <source>
        <tissue evidence="2">Muscle</tissue>
    </source>
</reference>
<evidence type="ECO:0000256" key="1">
    <source>
        <dbReference type="SAM" id="MobiDB-lite"/>
    </source>
</evidence>
<name>A0A4Z2G8N7_9TELE</name>
<protein>
    <submittedName>
        <fullName evidence="2">Uncharacterized protein</fullName>
    </submittedName>
</protein>
<dbReference type="AlphaFoldDB" id="A0A4Z2G8N7"/>
<comment type="caution">
    <text evidence="2">The sequence shown here is derived from an EMBL/GenBank/DDBJ whole genome shotgun (WGS) entry which is preliminary data.</text>
</comment>
<gene>
    <name evidence="2" type="ORF">EYF80_039889</name>
</gene>
<dbReference type="EMBL" id="SRLO01000637">
    <property type="protein sequence ID" value="TNN49899.1"/>
    <property type="molecule type" value="Genomic_DNA"/>
</dbReference>
<accession>A0A4Z2G8N7</accession>